<dbReference type="STRING" id="1151754.M9LTT0"/>
<keyword evidence="5" id="KW-0521">NADP</keyword>
<keyword evidence="7 8" id="KW-0503">Monooxygenase</keyword>
<dbReference type="InterPro" id="IPR020946">
    <property type="entry name" value="Flavin_mOase-like"/>
</dbReference>
<evidence type="ECO:0000256" key="2">
    <source>
        <dbReference type="ARBA" id="ARBA00010139"/>
    </source>
</evidence>
<dbReference type="Gene3D" id="3.50.50.60">
    <property type="entry name" value="FAD/NAD(P)-binding domain"/>
    <property type="match status" value="2"/>
</dbReference>
<dbReference type="GO" id="GO:0050660">
    <property type="term" value="F:flavin adenine dinucleotide binding"/>
    <property type="evidence" value="ECO:0007669"/>
    <property type="project" value="InterPro"/>
</dbReference>
<evidence type="ECO:0000313" key="9">
    <source>
        <dbReference type="Proteomes" id="UP000011976"/>
    </source>
</evidence>
<dbReference type="Proteomes" id="UP000011976">
    <property type="component" value="Unassembled WGS sequence"/>
</dbReference>
<dbReference type="PANTHER" id="PTHR43098">
    <property type="entry name" value="L-ORNITHINE N(5)-MONOOXYGENASE-RELATED"/>
    <property type="match status" value="1"/>
</dbReference>
<dbReference type="Pfam" id="PF00743">
    <property type="entry name" value="FMO-like"/>
    <property type="match status" value="1"/>
</dbReference>
<sequence>MQASVVPSISESHSSMPLSKVGAAFVELFDWRLFGDPRGVSTLALPTILDPAPPCAVTLGEAASSAFGQAAFCCGLAVPHPSASLEHRLESTTEYAGQIGSPATAPPRLAALDQMTRLIAAASPPSGDSISTLAWASTYMLRKLGFNVHLFDAAPDFGGIWRLNCYPGARVDSEVPLYGLSFPEVWRSWNFSCKYPDFKELRQYFNHLDEKLELRKDCSFNHRVRSAHWDDAAQKWTLTAGPSEDKTVTVTAQHVIFCLGFASKVNIPKIPGMEKFKGKIIHTGEWDESIDCTGKKAAVIGTGASGIQVSQEIGPLVDRLTVFVRTPNLALPMRQQKLEASAQEAFKDIYPEIFEKRKKTFGGFHYDFDPRDTLSVSAEERERLYEELWARGGFHFWLETFHDLYANKDANKTAYDFWQKKVAARIKDPKKREILCPEEWPHTFGTVRPSLEQNYYEVMNQDNVEIISIKRGGDEGIKEITETGVRLNSGREIELDQIILATGFDTHTGGFKQIDIRGKQGLPLTDKWSQGCNSLNGLNTAKFPNLFFLYGPHGPTAYSNGPSTVEVQAEWVCEFIKYMRDNKIASFDVDGEAEAKFGEHINELSAKTLFHESHGWYMGRNIPGKPVQALNFTGGIPLYVTELDECKKAGYQGYNLVKA</sequence>
<comment type="similarity">
    <text evidence="2">Belongs to the FAD-binding monooxygenase family.</text>
</comment>
<comment type="cofactor">
    <cofactor evidence="1">
        <name>FAD</name>
        <dbReference type="ChEBI" id="CHEBI:57692"/>
    </cofactor>
</comment>
<gene>
    <name evidence="8" type="ORF">PANT_7c00009</name>
</gene>
<dbReference type="GO" id="GO:0050661">
    <property type="term" value="F:NADP binding"/>
    <property type="evidence" value="ECO:0007669"/>
    <property type="project" value="InterPro"/>
</dbReference>
<organism evidence="8 9">
    <name type="scientific">Pseudozyma antarctica (strain T-34)</name>
    <name type="common">Yeast</name>
    <name type="synonym">Candida antarctica</name>
    <dbReference type="NCBI Taxonomy" id="1151754"/>
    <lineage>
        <taxon>Eukaryota</taxon>
        <taxon>Fungi</taxon>
        <taxon>Dikarya</taxon>
        <taxon>Basidiomycota</taxon>
        <taxon>Ustilaginomycotina</taxon>
        <taxon>Ustilaginomycetes</taxon>
        <taxon>Ustilaginales</taxon>
        <taxon>Ustilaginaceae</taxon>
        <taxon>Moesziomyces</taxon>
    </lineage>
</organism>
<evidence type="ECO:0000256" key="6">
    <source>
        <dbReference type="ARBA" id="ARBA00023002"/>
    </source>
</evidence>
<dbReference type="GO" id="GO:0004499">
    <property type="term" value="F:N,N-dimethylaniline monooxygenase activity"/>
    <property type="evidence" value="ECO:0007669"/>
    <property type="project" value="InterPro"/>
</dbReference>
<name>M9LTT0_PSEA3</name>
<evidence type="ECO:0000256" key="3">
    <source>
        <dbReference type="ARBA" id="ARBA00022630"/>
    </source>
</evidence>
<reference evidence="9" key="1">
    <citation type="journal article" date="2013" name="Genome Announc.">
        <title>Genome sequence of the basidiomycetous yeast Pseudozyma antarctica T-34, a producer of the glycolipid biosurfactants mannosylerythritol lipids.</title>
        <authorList>
            <person name="Morita T."/>
            <person name="Koike H."/>
            <person name="Koyama Y."/>
            <person name="Hagiwara H."/>
            <person name="Ito E."/>
            <person name="Fukuoka T."/>
            <person name="Imura T."/>
            <person name="Machida M."/>
            <person name="Kitamoto D."/>
        </authorList>
    </citation>
    <scope>NUCLEOTIDE SEQUENCE [LARGE SCALE GENOMIC DNA]</scope>
    <source>
        <strain evidence="9">T-34</strain>
    </source>
</reference>
<keyword evidence="6" id="KW-0560">Oxidoreductase</keyword>
<dbReference type="SUPFAM" id="SSF51905">
    <property type="entry name" value="FAD/NAD(P)-binding domain"/>
    <property type="match status" value="3"/>
</dbReference>
<evidence type="ECO:0000256" key="5">
    <source>
        <dbReference type="ARBA" id="ARBA00022857"/>
    </source>
</evidence>
<dbReference type="PANTHER" id="PTHR43098:SF3">
    <property type="entry name" value="L-ORNITHINE N(5)-MONOOXYGENASE-RELATED"/>
    <property type="match status" value="1"/>
</dbReference>
<dbReference type="OrthoDB" id="66881at2759"/>
<dbReference type="AlphaFoldDB" id="M9LTT0"/>
<protein>
    <submittedName>
        <fullName evidence="8">Flavin-containing monooxygenase</fullName>
    </submittedName>
</protein>
<dbReference type="InterPro" id="IPR036188">
    <property type="entry name" value="FAD/NAD-bd_sf"/>
</dbReference>
<evidence type="ECO:0000256" key="1">
    <source>
        <dbReference type="ARBA" id="ARBA00001974"/>
    </source>
</evidence>
<keyword evidence="4" id="KW-0274">FAD</keyword>
<evidence type="ECO:0000256" key="4">
    <source>
        <dbReference type="ARBA" id="ARBA00022827"/>
    </source>
</evidence>
<dbReference type="InterPro" id="IPR050775">
    <property type="entry name" value="FAD-binding_Monooxygenases"/>
</dbReference>
<proteinExistence type="inferred from homology"/>
<dbReference type="EMBL" id="DF196773">
    <property type="protein sequence ID" value="GAC72254.1"/>
    <property type="molecule type" value="Genomic_DNA"/>
</dbReference>
<evidence type="ECO:0000256" key="7">
    <source>
        <dbReference type="ARBA" id="ARBA00023033"/>
    </source>
</evidence>
<keyword evidence="3" id="KW-0285">Flavoprotein</keyword>
<accession>M9LTT0</accession>
<evidence type="ECO:0000313" key="8">
    <source>
        <dbReference type="EMBL" id="GAC72254.1"/>
    </source>
</evidence>